<evidence type="ECO:0000313" key="9">
    <source>
        <dbReference type="Proteomes" id="UP001107558"/>
    </source>
</evidence>
<feature type="transmembrane region" description="Helical" evidence="6">
    <location>
        <begin position="254"/>
        <end position="270"/>
    </location>
</feature>
<protein>
    <recommendedName>
        <fullName evidence="7">Membrane insertase YidC/Oxa/ALB C-terminal domain-containing protein</fullName>
    </recommendedName>
</protein>
<comment type="similarity">
    <text evidence="5">Belongs to the OXA1/ALB3/YidC family.</text>
</comment>
<name>A0A9J6CG40_POLVA</name>
<evidence type="ECO:0000313" key="8">
    <source>
        <dbReference type="EMBL" id="KAG5680763.1"/>
    </source>
</evidence>
<dbReference type="Pfam" id="PF02096">
    <property type="entry name" value="60KD_IMP"/>
    <property type="match status" value="1"/>
</dbReference>
<evidence type="ECO:0000256" key="1">
    <source>
        <dbReference type="ARBA" id="ARBA00004141"/>
    </source>
</evidence>
<dbReference type="InterPro" id="IPR028055">
    <property type="entry name" value="YidC/Oxa/ALB_C"/>
</dbReference>
<keyword evidence="3 6" id="KW-1133">Transmembrane helix</keyword>
<dbReference type="GO" id="GO:0032977">
    <property type="term" value="F:membrane insertase activity"/>
    <property type="evidence" value="ECO:0007669"/>
    <property type="project" value="InterPro"/>
</dbReference>
<accession>A0A9J6CG40</accession>
<comment type="subcellular location">
    <subcellularLocation>
        <location evidence="1 5">Membrane</location>
        <topology evidence="1 5">Multi-pass membrane protein</topology>
    </subcellularLocation>
</comment>
<feature type="transmembrane region" description="Helical" evidence="6">
    <location>
        <begin position="217"/>
        <end position="233"/>
    </location>
</feature>
<sequence length="327" mass="37432">MNKILFSEVVLLRKYAVHASLAARYPNYTINQINHDQRRNFTQDFWQSVSSSKLVNVLQEATIQLHDTSGLPWWSTIIISTVLLRGCITLPLALYQNRILAKVERVTKELPDLVNELKMETAIATKKFNWTEQQAKAMYNNSLNKLWKDLLVRDNCHPMKSAIVLVFQIPLWICQSVAIRNMLYMQPDPTSIQAQIVCAEMSLGGIAWFPNLVEVDHSFILPVALGLINLAVLEIQTMSRKIQVNSKLQKYGQYFFRGISILMVPVAAFVPSGVALYWVSSSTFGLLQNLFILSPKVRRLARIPKVDSEHEHPYKHIICKIRERIGK</sequence>
<feature type="transmembrane region" description="Helical" evidence="6">
    <location>
        <begin position="162"/>
        <end position="179"/>
    </location>
</feature>
<dbReference type="PANTHER" id="PTHR12428">
    <property type="entry name" value="OXA1"/>
    <property type="match status" value="1"/>
</dbReference>
<dbReference type="CDD" id="cd20069">
    <property type="entry name" value="5TM_Oxa1-like"/>
    <property type="match status" value="1"/>
</dbReference>
<dbReference type="GO" id="GO:0033617">
    <property type="term" value="P:mitochondrial respiratory chain complex IV assembly"/>
    <property type="evidence" value="ECO:0007669"/>
    <property type="project" value="TreeGrafter"/>
</dbReference>
<dbReference type="EMBL" id="JADBJN010000001">
    <property type="protein sequence ID" value="KAG5680763.1"/>
    <property type="molecule type" value="Genomic_DNA"/>
</dbReference>
<comment type="caution">
    <text evidence="8">The sequence shown here is derived from an EMBL/GenBank/DDBJ whole genome shotgun (WGS) entry which is preliminary data.</text>
</comment>
<keyword evidence="4 6" id="KW-0472">Membrane</keyword>
<dbReference type="AlphaFoldDB" id="A0A9J6CG40"/>
<proteinExistence type="inferred from homology"/>
<keyword evidence="9" id="KW-1185">Reference proteome</keyword>
<dbReference type="OrthoDB" id="2148490at2759"/>
<dbReference type="PANTHER" id="PTHR12428:SF65">
    <property type="entry name" value="CYTOCHROME C OXIDASE ASSEMBLY PROTEIN COX18, MITOCHONDRIAL"/>
    <property type="match status" value="1"/>
</dbReference>
<dbReference type="GO" id="GO:0032979">
    <property type="term" value="P:protein insertion into mitochondrial inner membrane from matrix"/>
    <property type="evidence" value="ECO:0007669"/>
    <property type="project" value="TreeGrafter"/>
</dbReference>
<evidence type="ECO:0000259" key="7">
    <source>
        <dbReference type="Pfam" id="PF02096"/>
    </source>
</evidence>
<feature type="transmembrane region" description="Helical" evidence="6">
    <location>
        <begin position="73"/>
        <end position="95"/>
    </location>
</feature>
<evidence type="ECO:0000256" key="2">
    <source>
        <dbReference type="ARBA" id="ARBA00022692"/>
    </source>
</evidence>
<dbReference type="InterPro" id="IPR001708">
    <property type="entry name" value="YidC/ALB3/OXA1/COX18"/>
</dbReference>
<evidence type="ECO:0000256" key="6">
    <source>
        <dbReference type="SAM" id="Phobius"/>
    </source>
</evidence>
<feature type="domain" description="Membrane insertase YidC/Oxa/ALB C-terminal" evidence="7">
    <location>
        <begin position="73"/>
        <end position="292"/>
    </location>
</feature>
<reference evidence="8" key="1">
    <citation type="submission" date="2021-03" db="EMBL/GenBank/DDBJ databases">
        <title>Chromosome level genome of the anhydrobiotic midge Polypedilum vanderplanki.</title>
        <authorList>
            <person name="Yoshida Y."/>
            <person name="Kikawada T."/>
            <person name="Gusev O."/>
        </authorList>
    </citation>
    <scope>NUCLEOTIDE SEQUENCE</scope>
    <source>
        <strain evidence="8">NIAS01</strain>
        <tissue evidence="8">Whole body or cell culture</tissue>
    </source>
</reference>
<organism evidence="8 9">
    <name type="scientific">Polypedilum vanderplanki</name>
    <name type="common">Sleeping chironomid midge</name>
    <dbReference type="NCBI Taxonomy" id="319348"/>
    <lineage>
        <taxon>Eukaryota</taxon>
        <taxon>Metazoa</taxon>
        <taxon>Ecdysozoa</taxon>
        <taxon>Arthropoda</taxon>
        <taxon>Hexapoda</taxon>
        <taxon>Insecta</taxon>
        <taxon>Pterygota</taxon>
        <taxon>Neoptera</taxon>
        <taxon>Endopterygota</taxon>
        <taxon>Diptera</taxon>
        <taxon>Nematocera</taxon>
        <taxon>Chironomoidea</taxon>
        <taxon>Chironomidae</taxon>
        <taxon>Chironominae</taxon>
        <taxon>Polypedilum</taxon>
        <taxon>Polypedilum</taxon>
    </lineage>
</organism>
<evidence type="ECO:0000256" key="3">
    <source>
        <dbReference type="ARBA" id="ARBA00022989"/>
    </source>
</evidence>
<dbReference type="Proteomes" id="UP001107558">
    <property type="component" value="Chromosome 1"/>
</dbReference>
<evidence type="ECO:0000256" key="5">
    <source>
        <dbReference type="RuleBase" id="RU003945"/>
    </source>
</evidence>
<keyword evidence="2 5" id="KW-0812">Transmembrane</keyword>
<evidence type="ECO:0000256" key="4">
    <source>
        <dbReference type="ARBA" id="ARBA00023136"/>
    </source>
</evidence>
<gene>
    <name evidence="8" type="ORF">PVAND_010250</name>
</gene>
<dbReference type="GO" id="GO:0005743">
    <property type="term" value="C:mitochondrial inner membrane"/>
    <property type="evidence" value="ECO:0007669"/>
    <property type="project" value="TreeGrafter"/>
</dbReference>